<dbReference type="PANTHER" id="PTHR23048:SF0">
    <property type="entry name" value="CALMODULIN LIKE 3"/>
    <property type="match status" value="1"/>
</dbReference>
<reference evidence="8" key="3">
    <citation type="submission" date="2018-08" db="UniProtKB">
        <authorList>
            <consortium name="EnsemblPlants"/>
        </authorList>
    </citation>
    <scope>IDENTIFICATION</scope>
    <source>
        <strain evidence="8">cv. Bd21</strain>
    </source>
</reference>
<comment type="similarity">
    <text evidence="2">Belongs to the calmodulin family.</text>
</comment>
<dbReference type="InterPro" id="IPR018247">
    <property type="entry name" value="EF_Hand_1_Ca_BS"/>
</dbReference>
<proteinExistence type="inferred from homology"/>
<protein>
    <recommendedName>
        <fullName evidence="6">EF-hand domain-containing protein</fullName>
    </recommendedName>
</protein>
<feature type="domain" description="EF-hand" evidence="6">
    <location>
        <begin position="10"/>
        <end position="45"/>
    </location>
</feature>
<feature type="domain" description="EF-hand" evidence="6">
    <location>
        <begin position="121"/>
        <end position="156"/>
    </location>
</feature>
<keyword evidence="3" id="KW-0479">Metal-binding</keyword>
<evidence type="ECO:0000313" key="9">
    <source>
        <dbReference type="Proteomes" id="UP000008810"/>
    </source>
</evidence>
<evidence type="ECO:0000256" key="5">
    <source>
        <dbReference type="ARBA" id="ARBA00022837"/>
    </source>
</evidence>
<dbReference type="HOGENOM" id="CLU_061288_2_0_1"/>
<dbReference type="STRING" id="15368.I1IGP7"/>
<dbReference type="eggNOG" id="KOG0027">
    <property type="taxonomic scope" value="Eukaryota"/>
</dbReference>
<dbReference type="SMART" id="SM00054">
    <property type="entry name" value="EFh"/>
    <property type="match status" value="4"/>
</dbReference>
<feature type="domain" description="EF-hand" evidence="6">
    <location>
        <begin position="47"/>
        <end position="82"/>
    </location>
</feature>
<dbReference type="FunFam" id="1.10.238.10:FF:000457">
    <property type="entry name" value="mRNA, clone: RTFL01-44-H24"/>
    <property type="match status" value="1"/>
</dbReference>
<dbReference type="OMA" id="HLMARKM"/>
<accession>A0A0Q3L0U2</accession>
<dbReference type="PROSITE" id="PS50222">
    <property type="entry name" value="EF_HAND_2"/>
    <property type="match status" value="4"/>
</dbReference>
<dbReference type="PROSITE" id="PS00018">
    <property type="entry name" value="EF_HAND_1"/>
    <property type="match status" value="4"/>
</dbReference>
<dbReference type="GO" id="GO:0005509">
    <property type="term" value="F:calcium ion binding"/>
    <property type="evidence" value="ECO:0000318"/>
    <property type="project" value="GO_Central"/>
</dbReference>
<dbReference type="InterPro" id="IPR002048">
    <property type="entry name" value="EF_hand_dom"/>
</dbReference>
<dbReference type="OrthoDB" id="26525at2759"/>
<dbReference type="Gramene" id="KQJ85925">
    <property type="protein sequence ID" value="KQJ85925"/>
    <property type="gene ID" value="BRADI_4g02480v3"/>
</dbReference>
<organism evidence="7">
    <name type="scientific">Brachypodium distachyon</name>
    <name type="common">Purple false brome</name>
    <name type="synonym">Trachynia distachya</name>
    <dbReference type="NCBI Taxonomy" id="15368"/>
    <lineage>
        <taxon>Eukaryota</taxon>
        <taxon>Viridiplantae</taxon>
        <taxon>Streptophyta</taxon>
        <taxon>Embryophyta</taxon>
        <taxon>Tracheophyta</taxon>
        <taxon>Spermatophyta</taxon>
        <taxon>Magnoliopsida</taxon>
        <taxon>Liliopsida</taxon>
        <taxon>Poales</taxon>
        <taxon>Poaceae</taxon>
        <taxon>BOP clade</taxon>
        <taxon>Pooideae</taxon>
        <taxon>Stipodae</taxon>
        <taxon>Brachypodieae</taxon>
        <taxon>Brachypodium</taxon>
    </lineage>
</organism>
<dbReference type="Gene3D" id="1.10.238.10">
    <property type="entry name" value="EF-hand"/>
    <property type="match status" value="2"/>
</dbReference>
<evidence type="ECO:0000256" key="1">
    <source>
        <dbReference type="ARBA" id="ARBA00003291"/>
    </source>
</evidence>
<gene>
    <name evidence="7" type="ORF">BRADI_4g02480v3</name>
</gene>
<reference evidence="7 8" key="1">
    <citation type="journal article" date="2010" name="Nature">
        <title>Genome sequencing and analysis of the model grass Brachypodium distachyon.</title>
        <authorList>
            <consortium name="International Brachypodium Initiative"/>
        </authorList>
    </citation>
    <scope>NUCLEOTIDE SEQUENCE [LARGE SCALE GENOMIC DNA]</scope>
    <source>
        <strain evidence="7 8">Bd21</strain>
    </source>
</reference>
<dbReference type="GO" id="GO:0030234">
    <property type="term" value="F:enzyme regulator activity"/>
    <property type="evidence" value="ECO:0000318"/>
    <property type="project" value="GO_Central"/>
</dbReference>
<dbReference type="GO" id="GO:0005737">
    <property type="term" value="C:cytoplasm"/>
    <property type="evidence" value="ECO:0000318"/>
    <property type="project" value="GO_Central"/>
</dbReference>
<keyword evidence="9" id="KW-1185">Reference proteome</keyword>
<dbReference type="InParanoid" id="I1IGP7"/>
<evidence type="ECO:0000313" key="8">
    <source>
        <dbReference type="EnsemblPlants" id="KQJ85925"/>
    </source>
</evidence>
<dbReference type="PANTHER" id="PTHR23048">
    <property type="entry name" value="MYOSIN LIGHT CHAIN 1, 3"/>
    <property type="match status" value="1"/>
</dbReference>
<dbReference type="FunCoup" id="I1IGP7">
    <property type="interactions" value="129"/>
</dbReference>
<keyword evidence="5" id="KW-0106">Calcium</keyword>
<feature type="domain" description="EF-hand" evidence="6">
    <location>
        <begin position="85"/>
        <end position="120"/>
    </location>
</feature>
<dbReference type="EnsemblPlants" id="KQJ85925">
    <property type="protein sequence ID" value="KQJ85925"/>
    <property type="gene ID" value="BRADI_4g02480v3"/>
</dbReference>
<dbReference type="EMBL" id="CM000883">
    <property type="protein sequence ID" value="KQJ85925.2"/>
    <property type="molecule type" value="Genomic_DNA"/>
</dbReference>
<evidence type="ECO:0000259" key="6">
    <source>
        <dbReference type="PROSITE" id="PS50222"/>
    </source>
</evidence>
<evidence type="ECO:0000313" key="7">
    <source>
        <dbReference type="EMBL" id="KQJ85925.2"/>
    </source>
</evidence>
<dbReference type="Pfam" id="PF13499">
    <property type="entry name" value="EF-hand_7"/>
    <property type="match status" value="2"/>
</dbReference>
<dbReference type="FunFam" id="1.10.238.10:FF:000251">
    <property type="entry name" value="Calmodulin-related protein 97A"/>
    <property type="match status" value="1"/>
</dbReference>
<comment type="function">
    <text evidence="1">Potential calcium sensor.</text>
</comment>
<reference evidence="7" key="2">
    <citation type="submission" date="2017-06" db="EMBL/GenBank/DDBJ databases">
        <title>WGS assembly of Brachypodium distachyon.</title>
        <authorList>
            <consortium name="The International Brachypodium Initiative"/>
            <person name="Lucas S."/>
            <person name="Harmon-Smith M."/>
            <person name="Lail K."/>
            <person name="Tice H."/>
            <person name="Grimwood J."/>
            <person name="Bruce D."/>
            <person name="Barry K."/>
            <person name="Shu S."/>
            <person name="Lindquist E."/>
            <person name="Wang M."/>
            <person name="Pitluck S."/>
            <person name="Vogel J.P."/>
            <person name="Garvin D.F."/>
            <person name="Mockler T.C."/>
            <person name="Schmutz J."/>
            <person name="Rokhsar D."/>
            <person name="Bevan M.W."/>
        </authorList>
    </citation>
    <scope>NUCLEOTIDE SEQUENCE</scope>
    <source>
        <strain evidence="7">Bd21</strain>
    </source>
</reference>
<dbReference type="SUPFAM" id="SSF47473">
    <property type="entry name" value="EF-hand"/>
    <property type="match status" value="1"/>
</dbReference>
<keyword evidence="4" id="KW-0677">Repeat</keyword>
<dbReference type="InterPro" id="IPR050230">
    <property type="entry name" value="CALM/Myosin/TropC-like"/>
</dbReference>
<dbReference type="Proteomes" id="UP000008810">
    <property type="component" value="Chromosome 4"/>
</dbReference>
<evidence type="ECO:0000256" key="4">
    <source>
        <dbReference type="ARBA" id="ARBA00022737"/>
    </source>
</evidence>
<evidence type="ECO:0000256" key="3">
    <source>
        <dbReference type="ARBA" id="ARBA00022723"/>
    </source>
</evidence>
<accession>I1IGP7</accession>
<dbReference type="CDD" id="cd00051">
    <property type="entry name" value="EFh"/>
    <property type="match status" value="1"/>
</dbReference>
<dbReference type="AlphaFoldDB" id="I1IGP7"/>
<dbReference type="InterPro" id="IPR011992">
    <property type="entry name" value="EF-hand-dom_pair"/>
</dbReference>
<dbReference type="ExpressionAtlas" id="I1IGP7">
    <property type="expression patterns" value="baseline and differential"/>
</dbReference>
<evidence type="ECO:0000256" key="2">
    <source>
        <dbReference type="ARBA" id="ARBA00009763"/>
    </source>
</evidence>
<sequence>MASAAAMSAEQVREFRSAFAFFDKDGDGRITADELSTVIRTSLGQSPTPSELRDMVSEVDADGDGTIEFAEFLALMARNRCKDGDGEEELREAFGVFDRNQDGLISREELRHVMVSLGEKMSEEEVDGMIFEADVDGDGFVDFREFVRMMMLADDGQK</sequence>
<name>I1IGP7_BRADI</name>